<accession>A0A938XYP5</accession>
<keyword evidence="9 10" id="KW-0472">Membrane</keyword>
<comment type="similarity">
    <text evidence="3 10">Belongs to the FliL family.</text>
</comment>
<evidence type="ECO:0000256" key="6">
    <source>
        <dbReference type="ARBA" id="ARBA00022692"/>
    </source>
</evidence>
<feature type="transmembrane region" description="Helical" evidence="10">
    <location>
        <begin position="7"/>
        <end position="28"/>
    </location>
</feature>
<comment type="subcellular location">
    <subcellularLocation>
        <location evidence="2">Cell membrane</location>
        <topology evidence="2">Single-pass membrane protein</topology>
    </subcellularLocation>
</comment>
<evidence type="ECO:0000313" key="12">
    <source>
        <dbReference type="Proteomes" id="UP000717624"/>
    </source>
</evidence>
<dbReference type="Proteomes" id="UP000717624">
    <property type="component" value="Unassembled WGS sequence"/>
</dbReference>
<comment type="caution">
    <text evidence="11">The sequence shown here is derived from an EMBL/GenBank/DDBJ whole genome shotgun (WGS) entry which is preliminary data.</text>
</comment>
<reference evidence="11" key="1">
    <citation type="submission" date="2021-01" db="EMBL/GenBank/DDBJ databases">
        <title>Genomic Encyclopedia of Type Strains, Phase IV (KMG-IV): sequencing the most valuable type-strain genomes for metagenomic binning, comparative biology and taxonomic classification.</title>
        <authorList>
            <person name="Goeker M."/>
        </authorList>
    </citation>
    <scope>NUCLEOTIDE SEQUENCE</scope>
    <source>
        <strain evidence="11">DSM 25523</strain>
    </source>
</reference>
<dbReference type="PANTHER" id="PTHR35091:SF2">
    <property type="entry name" value="FLAGELLAR PROTEIN FLIL"/>
    <property type="match status" value="1"/>
</dbReference>
<evidence type="ECO:0000256" key="9">
    <source>
        <dbReference type="ARBA" id="ARBA00023136"/>
    </source>
</evidence>
<protein>
    <recommendedName>
        <fullName evidence="10">Flagellar protein FliL</fullName>
    </recommendedName>
</protein>
<keyword evidence="12" id="KW-1185">Reference proteome</keyword>
<keyword evidence="11" id="KW-0966">Cell projection</keyword>
<keyword evidence="11" id="KW-0969">Cilium</keyword>
<name>A0A938XYP5_9BACL</name>
<dbReference type="AlphaFoldDB" id="A0A938XYP5"/>
<gene>
    <name evidence="11" type="ORF">JOD01_002223</name>
</gene>
<organism evidence="11 12">
    <name type="scientific">Brevibacillus fulvus</name>
    <dbReference type="NCBI Taxonomy" id="1125967"/>
    <lineage>
        <taxon>Bacteria</taxon>
        <taxon>Bacillati</taxon>
        <taxon>Bacillota</taxon>
        <taxon>Bacilli</taxon>
        <taxon>Bacillales</taxon>
        <taxon>Paenibacillaceae</taxon>
        <taxon>Brevibacillus</taxon>
    </lineage>
</organism>
<comment type="function">
    <text evidence="1 10">Controls the rotational direction of flagella during chemotaxis.</text>
</comment>
<evidence type="ECO:0000256" key="5">
    <source>
        <dbReference type="ARBA" id="ARBA00022500"/>
    </source>
</evidence>
<dbReference type="GO" id="GO:0005886">
    <property type="term" value="C:plasma membrane"/>
    <property type="evidence" value="ECO:0007669"/>
    <property type="project" value="UniProtKB-SubCell"/>
</dbReference>
<keyword evidence="7 10" id="KW-0283">Flagellar rotation</keyword>
<evidence type="ECO:0000256" key="4">
    <source>
        <dbReference type="ARBA" id="ARBA00022475"/>
    </source>
</evidence>
<dbReference type="EMBL" id="JAFBEB010000006">
    <property type="protein sequence ID" value="MBM7590619.1"/>
    <property type="molecule type" value="Genomic_DNA"/>
</dbReference>
<keyword evidence="4 10" id="KW-1003">Cell membrane</keyword>
<evidence type="ECO:0000313" key="11">
    <source>
        <dbReference type="EMBL" id="MBM7590619.1"/>
    </source>
</evidence>
<dbReference type="RefSeq" id="WP_204518355.1">
    <property type="nucleotide sequence ID" value="NZ_BAABIN010000002.1"/>
</dbReference>
<dbReference type="GO" id="GO:0009425">
    <property type="term" value="C:bacterial-type flagellum basal body"/>
    <property type="evidence" value="ECO:0007669"/>
    <property type="project" value="InterPro"/>
</dbReference>
<evidence type="ECO:0000256" key="7">
    <source>
        <dbReference type="ARBA" id="ARBA00022779"/>
    </source>
</evidence>
<evidence type="ECO:0000256" key="8">
    <source>
        <dbReference type="ARBA" id="ARBA00022989"/>
    </source>
</evidence>
<keyword evidence="11" id="KW-0282">Flagellum</keyword>
<evidence type="ECO:0000256" key="2">
    <source>
        <dbReference type="ARBA" id="ARBA00004162"/>
    </source>
</evidence>
<keyword evidence="5 10" id="KW-0145">Chemotaxis</keyword>
<dbReference type="PANTHER" id="PTHR35091">
    <property type="entry name" value="FLAGELLAR PROTEIN FLIL"/>
    <property type="match status" value="1"/>
</dbReference>
<evidence type="ECO:0000256" key="3">
    <source>
        <dbReference type="ARBA" id="ARBA00008281"/>
    </source>
</evidence>
<dbReference type="GO" id="GO:0006935">
    <property type="term" value="P:chemotaxis"/>
    <property type="evidence" value="ECO:0007669"/>
    <property type="project" value="UniProtKB-KW"/>
</dbReference>
<dbReference type="GO" id="GO:0071978">
    <property type="term" value="P:bacterial-type flagellum-dependent swarming motility"/>
    <property type="evidence" value="ECO:0007669"/>
    <property type="project" value="TreeGrafter"/>
</dbReference>
<proteinExistence type="inferred from homology"/>
<dbReference type="Pfam" id="PF03748">
    <property type="entry name" value="FliL"/>
    <property type="match status" value="1"/>
</dbReference>
<sequence length="152" mass="16834">MFKNKLFNMALIIIIAIALLGVVSFVLWQTYFSPTAQTTQGEAPEENKPLTAEELQDYSVDTGELTTNLLTNNFMIVRFTITGDSEGAKEELTQRLPQINQIIIKTLAGLTPDDLKGTEGLNKLEAKIMNEVSAVMLEGKVVQVITTKKIMQ</sequence>
<keyword evidence="6 10" id="KW-0812">Transmembrane</keyword>
<evidence type="ECO:0000256" key="1">
    <source>
        <dbReference type="ARBA" id="ARBA00002254"/>
    </source>
</evidence>
<evidence type="ECO:0000256" key="10">
    <source>
        <dbReference type="RuleBase" id="RU364125"/>
    </source>
</evidence>
<dbReference type="InterPro" id="IPR005503">
    <property type="entry name" value="FliL"/>
</dbReference>
<keyword evidence="8 10" id="KW-1133">Transmembrane helix</keyword>